<protein>
    <submittedName>
        <fullName evidence="2">Uncharacterized protein</fullName>
    </submittedName>
</protein>
<proteinExistence type="predicted"/>
<sequence>MVGRANSGRGRGTTIGRPPRSTVGSSSSAGRGNPNADAFMDDSEFVAAAPGLDQFQVVDDMGTTPSPGSQSRVRGTGISLEMPPRHPSQRPTIELIDGGFKDPTVGRVAAKILKTMFAGPWAHYEDIPHEHFLLMLDRFRFFYNWPADMDTDILYAFRLDVKNKYPDMMHEARKRAARRLLDIDGITWDGHDYTMLSAHNPKFIPNEYWLQMIDRVWNNDAFRRTCTVNTTNRKTEYQGMTSRHVGGSIRTAQHRDRMTQQWGRQPTTSEVYERMHCSNRKHVPGATGPPTDPPIYIYPKAAEYANNYRQIREQEYPDLPSDAIPPNDAELWERSVGGRHKGRIFGFGSS</sequence>
<keyword evidence="3" id="KW-1185">Reference proteome</keyword>
<dbReference type="Proteomes" id="UP001172457">
    <property type="component" value="Chromosome 5"/>
</dbReference>
<dbReference type="InterPro" id="IPR004252">
    <property type="entry name" value="Probable_transposase_24"/>
</dbReference>
<reference evidence="2" key="1">
    <citation type="submission" date="2023-03" db="EMBL/GenBank/DDBJ databases">
        <title>Chromosome-scale reference genome and RAD-based genetic map of yellow starthistle (Centaurea solstitialis) reveal putative structural variation and QTLs associated with invader traits.</title>
        <authorList>
            <person name="Reatini B."/>
            <person name="Cang F.A."/>
            <person name="Jiang Q."/>
            <person name="Mckibben M.T.W."/>
            <person name="Barker M.S."/>
            <person name="Rieseberg L.H."/>
            <person name="Dlugosch K.M."/>
        </authorList>
    </citation>
    <scope>NUCLEOTIDE SEQUENCE</scope>
    <source>
        <strain evidence="2">CAN-66</strain>
        <tissue evidence="2">Leaf</tissue>
    </source>
</reference>
<evidence type="ECO:0000313" key="2">
    <source>
        <dbReference type="EMBL" id="KAJ9548080.1"/>
    </source>
</evidence>
<dbReference type="Pfam" id="PF03004">
    <property type="entry name" value="Transposase_24"/>
    <property type="match status" value="1"/>
</dbReference>
<feature type="region of interest" description="Disordered" evidence="1">
    <location>
        <begin position="1"/>
        <end position="39"/>
    </location>
</feature>
<feature type="compositionally biased region" description="Polar residues" evidence="1">
    <location>
        <begin position="63"/>
        <end position="73"/>
    </location>
</feature>
<evidence type="ECO:0000313" key="3">
    <source>
        <dbReference type="Proteomes" id="UP001172457"/>
    </source>
</evidence>
<dbReference type="EMBL" id="JARYMX010000005">
    <property type="protein sequence ID" value="KAJ9548080.1"/>
    <property type="molecule type" value="Genomic_DNA"/>
</dbReference>
<organism evidence="2 3">
    <name type="scientific">Centaurea solstitialis</name>
    <name type="common">yellow star-thistle</name>
    <dbReference type="NCBI Taxonomy" id="347529"/>
    <lineage>
        <taxon>Eukaryota</taxon>
        <taxon>Viridiplantae</taxon>
        <taxon>Streptophyta</taxon>
        <taxon>Embryophyta</taxon>
        <taxon>Tracheophyta</taxon>
        <taxon>Spermatophyta</taxon>
        <taxon>Magnoliopsida</taxon>
        <taxon>eudicotyledons</taxon>
        <taxon>Gunneridae</taxon>
        <taxon>Pentapetalae</taxon>
        <taxon>asterids</taxon>
        <taxon>campanulids</taxon>
        <taxon>Asterales</taxon>
        <taxon>Asteraceae</taxon>
        <taxon>Carduoideae</taxon>
        <taxon>Cardueae</taxon>
        <taxon>Centaureinae</taxon>
        <taxon>Centaurea</taxon>
    </lineage>
</organism>
<dbReference type="AlphaFoldDB" id="A0AA38T4R1"/>
<name>A0AA38T4R1_9ASTR</name>
<gene>
    <name evidence="2" type="ORF">OSB04_020623</name>
</gene>
<accession>A0AA38T4R1</accession>
<comment type="caution">
    <text evidence="2">The sequence shown here is derived from an EMBL/GenBank/DDBJ whole genome shotgun (WGS) entry which is preliminary data.</text>
</comment>
<feature type="region of interest" description="Disordered" evidence="1">
    <location>
        <begin position="60"/>
        <end position="90"/>
    </location>
</feature>
<evidence type="ECO:0000256" key="1">
    <source>
        <dbReference type="SAM" id="MobiDB-lite"/>
    </source>
</evidence>